<protein>
    <submittedName>
        <fullName evidence="1">RusA family crossover junction endodeoxyribonuclease</fullName>
    </submittedName>
</protein>
<evidence type="ECO:0000313" key="2">
    <source>
        <dbReference type="Proteomes" id="UP001467690"/>
    </source>
</evidence>
<name>A0ABV1RHA2_9ALTE</name>
<dbReference type="RefSeq" id="WP_350401848.1">
    <property type="nucleotide sequence ID" value="NZ_JBELOE010000210.1"/>
</dbReference>
<gene>
    <name evidence="1" type="ORF">ABS311_10620</name>
</gene>
<evidence type="ECO:0000313" key="1">
    <source>
        <dbReference type="EMBL" id="MER2492331.1"/>
    </source>
</evidence>
<organism evidence="1 2">
    <name type="scientific">Catenovulum sediminis</name>
    <dbReference type="NCBI Taxonomy" id="1740262"/>
    <lineage>
        <taxon>Bacteria</taxon>
        <taxon>Pseudomonadati</taxon>
        <taxon>Pseudomonadota</taxon>
        <taxon>Gammaproteobacteria</taxon>
        <taxon>Alteromonadales</taxon>
        <taxon>Alteromonadaceae</taxon>
        <taxon>Catenovulum</taxon>
    </lineage>
</organism>
<proteinExistence type="predicted"/>
<dbReference type="InterPro" id="IPR008822">
    <property type="entry name" value="Endonuclease_RusA-like"/>
</dbReference>
<keyword evidence="2" id="KW-1185">Reference proteome</keyword>
<accession>A0ABV1RHA2</accession>
<dbReference type="InterPro" id="IPR036614">
    <property type="entry name" value="RusA-like_sf"/>
</dbReference>
<reference evidence="1 2" key="1">
    <citation type="submission" date="2024-06" db="EMBL/GenBank/DDBJ databases">
        <authorList>
            <person name="Chen R.Y."/>
        </authorList>
    </citation>
    <scope>NUCLEOTIDE SEQUENCE [LARGE SCALE GENOMIC DNA]</scope>
    <source>
        <strain evidence="1 2">D2</strain>
    </source>
</reference>
<dbReference type="Pfam" id="PF05866">
    <property type="entry name" value="RusA"/>
    <property type="match status" value="1"/>
</dbReference>
<comment type="caution">
    <text evidence="1">The sequence shown here is derived from an EMBL/GenBank/DDBJ whole genome shotgun (WGS) entry which is preliminary data.</text>
</comment>
<dbReference type="EMBL" id="JBELOE010000210">
    <property type="protein sequence ID" value="MER2492331.1"/>
    <property type="molecule type" value="Genomic_DNA"/>
</dbReference>
<dbReference type="SUPFAM" id="SSF103084">
    <property type="entry name" value="Holliday junction resolvase RusA"/>
    <property type="match status" value="1"/>
</dbReference>
<sequence>MKIYPITAIGKPRMTRRDKWAKRPAVLRYFAFKDECRLHKVSLPMSGAHVVFILPMSQSWSKKKKAQMNGQPHTQKPDADNLIKSLADAVYDEDCEIWNFQVSKFWGEKGEIIIIESSAKSLPEIINAA</sequence>
<dbReference type="Proteomes" id="UP001467690">
    <property type="component" value="Unassembled WGS sequence"/>
</dbReference>